<dbReference type="EMBL" id="CP049869">
    <property type="protein sequence ID" value="QIK79112.1"/>
    <property type="molecule type" value="Genomic_DNA"/>
</dbReference>
<keyword evidence="6" id="KW-0812">Transmembrane</keyword>
<feature type="transmembrane region" description="Helical" evidence="6">
    <location>
        <begin position="351"/>
        <end position="368"/>
    </location>
</feature>
<evidence type="ECO:0000256" key="4">
    <source>
        <dbReference type="ARBA" id="ARBA00022679"/>
    </source>
</evidence>
<dbReference type="GO" id="GO:0016757">
    <property type="term" value="F:glycosyltransferase activity"/>
    <property type="evidence" value="ECO:0007669"/>
    <property type="project" value="UniProtKB-KW"/>
</dbReference>
<dbReference type="Proteomes" id="UP000503222">
    <property type="component" value="Chromosome"/>
</dbReference>
<dbReference type="Pfam" id="PF00535">
    <property type="entry name" value="Glycos_transf_2"/>
    <property type="match status" value="1"/>
</dbReference>
<feature type="transmembrane region" description="Helical" evidence="6">
    <location>
        <begin position="327"/>
        <end position="345"/>
    </location>
</feature>
<evidence type="ECO:0000256" key="5">
    <source>
        <dbReference type="ARBA" id="ARBA00023136"/>
    </source>
</evidence>
<sequence length="396" mass="43379">MTLLIMMLVAPLLLMNLTFLAEVIAGLPLAAREGHQRLSQKTTIIVPAHNEARTIKACLDALVRHAGREFDILVVADNCSDDTATIAAEHGVAVISRKDEDQRGKGFALAFAREWLRRSPPDAVIVLDADCRIDRASLTNLAAACLEKKKPCQAIYLFEPCRTKSPMVQISTFAFLLKNLVRQRGLQRLTGGVHLTGTGMSVPWNQFEIADLATSSIVEDLRFGIEMSEAGAPPQLIQSSYVWSGHADVGDTLAQRSRWEGGFLTIARVAGPRMLISGIRRLSIPMTLRGLDLFVPPLALLAAMNAVVLLLTTFITVLDLSSWTPPAILASLGLLMTVAMIVVWWREGRDFIGVAALLSLPVYALWKVPMYAGLLKKGAPQEWLRTPRPDEKDRGA</sequence>
<dbReference type="PANTHER" id="PTHR43646">
    <property type="entry name" value="GLYCOSYLTRANSFERASE"/>
    <property type="match status" value="1"/>
</dbReference>
<feature type="domain" description="Glycosyltransferase 2-like" evidence="7">
    <location>
        <begin position="43"/>
        <end position="184"/>
    </location>
</feature>
<dbReference type="PANTHER" id="PTHR43646:SF2">
    <property type="entry name" value="GLYCOSYLTRANSFERASE 2-LIKE DOMAIN-CONTAINING PROTEIN"/>
    <property type="match status" value="1"/>
</dbReference>
<dbReference type="SUPFAM" id="SSF53448">
    <property type="entry name" value="Nucleotide-diphospho-sugar transferases"/>
    <property type="match status" value="1"/>
</dbReference>
<name>A0A6G7YQU9_9SPHN</name>
<keyword evidence="9" id="KW-1185">Reference proteome</keyword>
<dbReference type="GO" id="GO:0005886">
    <property type="term" value="C:plasma membrane"/>
    <property type="evidence" value="ECO:0007669"/>
    <property type="project" value="UniProtKB-SubCell"/>
</dbReference>
<dbReference type="AlphaFoldDB" id="A0A6G7YQU9"/>
<evidence type="ECO:0000256" key="1">
    <source>
        <dbReference type="ARBA" id="ARBA00004236"/>
    </source>
</evidence>
<evidence type="ECO:0000256" key="6">
    <source>
        <dbReference type="SAM" id="Phobius"/>
    </source>
</evidence>
<dbReference type="InterPro" id="IPR001173">
    <property type="entry name" value="Glyco_trans_2-like"/>
</dbReference>
<evidence type="ECO:0000259" key="7">
    <source>
        <dbReference type="Pfam" id="PF00535"/>
    </source>
</evidence>
<dbReference type="KEGG" id="spii:G7077_09595"/>
<dbReference type="RefSeq" id="WP_166411503.1">
    <property type="nucleotide sequence ID" value="NZ_CP049869.1"/>
</dbReference>
<comment type="subcellular location">
    <subcellularLocation>
        <location evidence="1">Cell membrane</location>
    </subcellularLocation>
</comment>
<reference evidence="8 9" key="1">
    <citation type="submission" date="2020-03" db="EMBL/GenBank/DDBJ databases">
        <title>Sphingomonas sp. nov., isolated from fish.</title>
        <authorList>
            <person name="Hyun D.-W."/>
            <person name="Bae J.-W."/>
        </authorList>
    </citation>
    <scope>NUCLEOTIDE SEQUENCE [LARGE SCALE GENOMIC DNA]</scope>
    <source>
        <strain evidence="8 9">HDW15B</strain>
    </source>
</reference>
<protein>
    <submittedName>
        <fullName evidence="8">Glycosyltransferase family 2 protein</fullName>
    </submittedName>
</protein>
<keyword evidence="2" id="KW-1003">Cell membrane</keyword>
<dbReference type="CDD" id="cd06438">
    <property type="entry name" value="EpsO_like"/>
    <property type="match status" value="1"/>
</dbReference>
<evidence type="ECO:0000256" key="2">
    <source>
        <dbReference type="ARBA" id="ARBA00022475"/>
    </source>
</evidence>
<evidence type="ECO:0000313" key="8">
    <source>
        <dbReference type="EMBL" id="QIK79112.1"/>
    </source>
</evidence>
<keyword evidence="3" id="KW-0328">Glycosyltransferase</keyword>
<gene>
    <name evidence="8" type="ORF">G7077_09595</name>
</gene>
<evidence type="ECO:0000313" key="9">
    <source>
        <dbReference type="Proteomes" id="UP000503222"/>
    </source>
</evidence>
<keyword evidence="6" id="KW-1133">Transmembrane helix</keyword>
<organism evidence="8 9">
    <name type="scientific">Sphingomonas piscis</name>
    <dbReference type="NCBI Taxonomy" id="2714943"/>
    <lineage>
        <taxon>Bacteria</taxon>
        <taxon>Pseudomonadati</taxon>
        <taxon>Pseudomonadota</taxon>
        <taxon>Alphaproteobacteria</taxon>
        <taxon>Sphingomonadales</taxon>
        <taxon>Sphingomonadaceae</taxon>
        <taxon>Sphingomonas</taxon>
    </lineage>
</organism>
<dbReference type="Gene3D" id="3.90.550.10">
    <property type="entry name" value="Spore Coat Polysaccharide Biosynthesis Protein SpsA, Chain A"/>
    <property type="match status" value="1"/>
</dbReference>
<feature type="transmembrane region" description="Helical" evidence="6">
    <location>
        <begin position="293"/>
        <end position="315"/>
    </location>
</feature>
<proteinExistence type="predicted"/>
<keyword evidence="4 8" id="KW-0808">Transferase</keyword>
<dbReference type="InterPro" id="IPR029044">
    <property type="entry name" value="Nucleotide-diphossugar_trans"/>
</dbReference>
<evidence type="ECO:0000256" key="3">
    <source>
        <dbReference type="ARBA" id="ARBA00022676"/>
    </source>
</evidence>
<keyword evidence="5 6" id="KW-0472">Membrane</keyword>
<accession>A0A6G7YQU9</accession>